<evidence type="ECO:0000313" key="1">
    <source>
        <dbReference type="EMBL" id="KAK0636482.1"/>
    </source>
</evidence>
<dbReference type="EMBL" id="JAULSR010000001">
    <property type="protein sequence ID" value="KAK0636482.1"/>
    <property type="molecule type" value="Genomic_DNA"/>
</dbReference>
<evidence type="ECO:0000313" key="2">
    <source>
        <dbReference type="Proteomes" id="UP001174934"/>
    </source>
</evidence>
<sequence length="408" mass="45602">MATRTRIQVIDPKGDVLLRFAAPVTDAVIQQLEELEARGKQPVNEPWSSPESMCTPDAEGPAADMDMQLDKLEFPQPVNLQVSSVVLGLASPVFYAMFNLPMTEGEAFRAPGSPRPFPISLPEDNGEAFAILAHVIHHRTDAIPFLPSTAMLLAIAALADKYVCAPALMPYGVLWLQRATEPEMRDDPEYGGLVGRCNLLLFAYVLDLPVEFARLSWDVLLSHRQLLKDEMHGLELPISPDHELLRHDLHGEIARRKARLRCDVHNALMEPISRVLAQLHAVYSGPSPEPEMRPTCPNAALAIGNYMALLDSYNLSPWRPQYETDSFSAIISRALEVAAQAQENPMLFFEMCTRNRCACDRMVYGDGVHLARRLAFRLGGAWKWKLWVCLDCLKNGGVDKGNCRVKHW</sequence>
<accession>A0AA39XLZ3</accession>
<dbReference type="InterPro" id="IPR011333">
    <property type="entry name" value="SKP1/BTB/POZ_sf"/>
</dbReference>
<proteinExistence type="predicted"/>
<organism evidence="1 2">
    <name type="scientific">Bombardia bombarda</name>
    <dbReference type="NCBI Taxonomy" id="252184"/>
    <lineage>
        <taxon>Eukaryota</taxon>
        <taxon>Fungi</taxon>
        <taxon>Dikarya</taxon>
        <taxon>Ascomycota</taxon>
        <taxon>Pezizomycotina</taxon>
        <taxon>Sordariomycetes</taxon>
        <taxon>Sordariomycetidae</taxon>
        <taxon>Sordariales</taxon>
        <taxon>Lasiosphaeriaceae</taxon>
        <taxon>Bombardia</taxon>
    </lineage>
</organism>
<protein>
    <recommendedName>
        <fullName evidence="3">BTB domain-containing protein</fullName>
    </recommendedName>
</protein>
<dbReference type="Gene3D" id="3.30.710.10">
    <property type="entry name" value="Potassium Channel Kv1.1, Chain A"/>
    <property type="match status" value="1"/>
</dbReference>
<reference evidence="1" key="1">
    <citation type="submission" date="2023-06" db="EMBL/GenBank/DDBJ databases">
        <title>Genome-scale phylogeny and comparative genomics of the fungal order Sordariales.</title>
        <authorList>
            <consortium name="Lawrence Berkeley National Laboratory"/>
            <person name="Hensen N."/>
            <person name="Bonometti L."/>
            <person name="Westerberg I."/>
            <person name="Brannstrom I.O."/>
            <person name="Guillou S."/>
            <person name="Cros-Aarteil S."/>
            <person name="Calhoun S."/>
            <person name="Haridas S."/>
            <person name="Kuo A."/>
            <person name="Mondo S."/>
            <person name="Pangilinan J."/>
            <person name="Riley R."/>
            <person name="LaButti K."/>
            <person name="Andreopoulos B."/>
            <person name="Lipzen A."/>
            <person name="Chen C."/>
            <person name="Yanf M."/>
            <person name="Daum C."/>
            <person name="Ng V."/>
            <person name="Clum A."/>
            <person name="Steindorff A."/>
            <person name="Ohm R."/>
            <person name="Martin F."/>
            <person name="Silar P."/>
            <person name="Natvig D."/>
            <person name="Lalanne C."/>
            <person name="Gautier V."/>
            <person name="Ament-velasquez S.L."/>
            <person name="Kruys A."/>
            <person name="Hutchinson M.I."/>
            <person name="Powell A.J."/>
            <person name="Barry K."/>
            <person name="Miller A.N."/>
            <person name="Grigoriev I.V."/>
            <person name="Debuchy R."/>
            <person name="Gladieux P."/>
            <person name="Thoren M.H."/>
            <person name="Johannesson H."/>
        </authorList>
    </citation>
    <scope>NUCLEOTIDE SEQUENCE</scope>
    <source>
        <strain evidence="1">SMH3391-2</strain>
    </source>
</reference>
<dbReference type="AlphaFoldDB" id="A0AA39XLZ3"/>
<name>A0AA39XLZ3_9PEZI</name>
<gene>
    <name evidence="1" type="ORF">B0T17DRAFT_613206</name>
</gene>
<comment type="caution">
    <text evidence="1">The sequence shown here is derived from an EMBL/GenBank/DDBJ whole genome shotgun (WGS) entry which is preliminary data.</text>
</comment>
<keyword evidence="2" id="KW-1185">Reference proteome</keyword>
<dbReference type="Proteomes" id="UP001174934">
    <property type="component" value="Unassembled WGS sequence"/>
</dbReference>
<evidence type="ECO:0008006" key="3">
    <source>
        <dbReference type="Google" id="ProtNLM"/>
    </source>
</evidence>